<evidence type="ECO:0000259" key="2">
    <source>
        <dbReference type="Pfam" id="PF13505"/>
    </source>
</evidence>
<sequence length="156" mass="17654">MSNFSYDYFEARVGISPVTYGAGFSTSIHPNAHIRFEADTKFETDWDMTGAIGFHAPVNNWADVYGELGLRSTKAYNRSHDNSKLGVEVNIGIRQWLGPQLEMGGEIGHLSMNDDEDIFGSLFVRFHATELFAIGSQLRFNEAYDEQLILTTRFKF</sequence>
<name>A0A2A5T2G4_9GAMM</name>
<gene>
    <name evidence="3" type="ORF">BTN49_2088</name>
</gene>
<dbReference type="Pfam" id="PF13505">
    <property type="entry name" value="OMP_b-brl"/>
    <property type="match status" value="1"/>
</dbReference>
<comment type="caution">
    <text evidence="3">The sequence shown here is derived from an EMBL/GenBank/DDBJ whole genome shotgun (WGS) entry which is preliminary data.</text>
</comment>
<dbReference type="EMBL" id="NBYY01000022">
    <property type="protein sequence ID" value="PCS22359.1"/>
    <property type="molecule type" value="Genomic_DNA"/>
</dbReference>
<proteinExistence type="predicted"/>
<evidence type="ECO:0000313" key="3">
    <source>
        <dbReference type="EMBL" id="PCS22359.1"/>
    </source>
</evidence>
<keyword evidence="4" id="KW-1185">Reference proteome</keyword>
<dbReference type="InterPro" id="IPR011250">
    <property type="entry name" value="OMP/PagP_B-barrel"/>
</dbReference>
<dbReference type="InterPro" id="IPR027385">
    <property type="entry name" value="Beta-barrel_OMP"/>
</dbReference>
<reference evidence="4" key="1">
    <citation type="submission" date="2017-04" db="EMBL/GenBank/DDBJ databases">
        <title>Genome evolution of the luminous symbionts of deep sea anglerfish.</title>
        <authorList>
            <person name="Hendry T.A."/>
        </authorList>
    </citation>
    <scope>NUCLEOTIDE SEQUENCE [LARGE SCALE GENOMIC DNA]</scope>
</reference>
<accession>A0A2A5T2G4</accession>
<dbReference type="SUPFAM" id="SSF56925">
    <property type="entry name" value="OMPA-like"/>
    <property type="match status" value="1"/>
</dbReference>
<protein>
    <recommendedName>
        <fullName evidence="2">Outer membrane protein beta-barrel domain-containing protein</fullName>
    </recommendedName>
</protein>
<dbReference type="Proteomes" id="UP000219020">
    <property type="component" value="Unassembled WGS sequence"/>
</dbReference>
<evidence type="ECO:0000313" key="4">
    <source>
        <dbReference type="Proteomes" id="UP000219020"/>
    </source>
</evidence>
<keyword evidence="1" id="KW-0732">Signal</keyword>
<feature type="domain" description="Outer membrane protein beta-barrel" evidence="2">
    <location>
        <begin position="20"/>
        <end position="115"/>
    </location>
</feature>
<evidence type="ECO:0000256" key="1">
    <source>
        <dbReference type="ARBA" id="ARBA00022729"/>
    </source>
</evidence>
<organism evidence="3 4">
    <name type="scientific">Candidatus Enterovibrio escicola</name>
    <dbReference type="NCBI Taxonomy" id="1927127"/>
    <lineage>
        <taxon>Bacteria</taxon>
        <taxon>Pseudomonadati</taxon>
        <taxon>Pseudomonadota</taxon>
        <taxon>Gammaproteobacteria</taxon>
        <taxon>Vibrionales</taxon>
        <taxon>Vibrionaceae</taxon>
        <taxon>Enterovibrio</taxon>
    </lineage>
</organism>
<dbReference type="AlphaFoldDB" id="A0A2A5T2G4"/>